<evidence type="ECO:0000313" key="2">
    <source>
        <dbReference type="EMBL" id="QSX01136.1"/>
    </source>
</evidence>
<feature type="transmembrane region" description="Helical" evidence="1">
    <location>
        <begin position="282"/>
        <end position="305"/>
    </location>
</feature>
<name>A0A8A2VKV1_9EURY</name>
<dbReference type="AlphaFoldDB" id="A0A8A2VKV1"/>
<protein>
    <submittedName>
        <fullName evidence="2">Uncharacterized protein</fullName>
    </submittedName>
</protein>
<feature type="transmembrane region" description="Helical" evidence="1">
    <location>
        <begin position="62"/>
        <end position="84"/>
    </location>
</feature>
<gene>
    <name evidence="2" type="ORF">J0X25_04215</name>
</gene>
<dbReference type="InterPro" id="IPR058278">
    <property type="entry name" value="DUF7972"/>
</dbReference>
<feature type="transmembrane region" description="Helical" evidence="1">
    <location>
        <begin position="249"/>
        <end position="267"/>
    </location>
</feature>
<dbReference type="EMBL" id="CP071462">
    <property type="protein sequence ID" value="QSX01136.1"/>
    <property type="molecule type" value="Genomic_DNA"/>
</dbReference>
<keyword evidence="1" id="KW-0812">Transmembrane</keyword>
<organism evidence="2 3">
    <name type="scientific">Haloterrigena alkaliphila</name>
    <dbReference type="NCBI Taxonomy" id="2816475"/>
    <lineage>
        <taxon>Archaea</taxon>
        <taxon>Methanobacteriati</taxon>
        <taxon>Methanobacteriota</taxon>
        <taxon>Stenosarchaea group</taxon>
        <taxon>Halobacteria</taxon>
        <taxon>Halobacteriales</taxon>
        <taxon>Natrialbaceae</taxon>
        <taxon>Haloterrigena</taxon>
    </lineage>
</organism>
<accession>A0A8A2VKV1</accession>
<evidence type="ECO:0000313" key="3">
    <source>
        <dbReference type="Proteomes" id="UP000663203"/>
    </source>
</evidence>
<dbReference type="Proteomes" id="UP000663203">
    <property type="component" value="Chromosome"/>
</dbReference>
<reference evidence="2 3" key="1">
    <citation type="submission" date="2021-03" db="EMBL/GenBank/DDBJ databases">
        <title>Haloterrigena longa sp. nov. and Haloterrigena limicola sp. nov., extremely halophilic archaea isolated from a salt lake.</title>
        <authorList>
            <person name="Henglin C."/>
        </authorList>
    </citation>
    <scope>NUCLEOTIDE SEQUENCE [LARGE SCALE GENOMIC DNA]</scope>
    <source>
        <strain evidence="2 3">KZCA68</strain>
    </source>
</reference>
<feature type="transmembrane region" description="Helical" evidence="1">
    <location>
        <begin position="20"/>
        <end position="42"/>
    </location>
</feature>
<evidence type="ECO:0000256" key="1">
    <source>
        <dbReference type="SAM" id="Phobius"/>
    </source>
</evidence>
<keyword evidence="1" id="KW-1133">Transmembrane helix</keyword>
<keyword evidence="1" id="KW-0472">Membrane</keyword>
<dbReference type="Pfam" id="PF25927">
    <property type="entry name" value="DUF7972"/>
    <property type="match status" value="1"/>
</dbReference>
<dbReference type="KEGG" id="hakz:J0X25_04215"/>
<keyword evidence="3" id="KW-1185">Reference proteome</keyword>
<sequence length="335" mass="37365">MYERIDSRYESLRLKFLLNLNRYVLTAGLALGLFSALIGMSTLGELSLREMMGSTGLVRPTFQTMLLSITTSVTLVVTIGQLVLSQELGPLGDQRERMDGELSFREAVEEFLDTASPPEPNAFLRILIKLSSDKAERLGDVVASSDDELQEDVKQFSENLVANAELVNEQLRDVQFGSFAIMQASLDYNYSWHMYELRRIRKEHADTLTDEQRKAIDELHAVLRLFAPLREHIKSLYFEADLVNLSRQILVIGLPALAIAAGMGFFADPGMFPGTTLGIDNVTWVVSGAFTITALPLLLLAAYIFRLTTLAKRTLSIGPSILRPSENAGETEWKE</sequence>
<proteinExistence type="predicted"/>